<evidence type="ECO:0000313" key="2">
    <source>
        <dbReference type="Proteomes" id="UP000319424"/>
    </source>
</evidence>
<name>A0A552V6Y1_9FIRM</name>
<gene>
    <name evidence="1" type="ORF">FL857_05980</name>
</gene>
<reference evidence="1 2" key="1">
    <citation type="submission" date="2019-07" db="EMBL/GenBank/DDBJ databases">
        <title>Criibacterium bergeronii gen. nov., sp. nov. isolated from human clinical samples.</title>
        <authorList>
            <person name="Maheux A.F."/>
            <person name="Boudreau D.K."/>
            <person name="Berube E."/>
            <person name="Brodeur S."/>
            <person name="Bernard K.A."/>
            <person name="Abed J.Y."/>
            <person name="Ducrey E."/>
            <person name="Guay E.F."/>
            <person name="Raymond F."/>
            <person name="Corbeil J."/>
            <person name="Domingo M.-C."/>
            <person name="Roy P.H."/>
            <person name="Boissinot M."/>
            <person name="Tocheva E.I."/>
            <person name="Omar R.F."/>
        </authorList>
    </citation>
    <scope>NUCLEOTIDE SEQUENCE [LARGE SCALE GENOMIC DNA]</scope>
    <source>
        <strain evidence="1 2">CCRI-24246</strain>
    </source>
</reference>
<proteinExistence type="predicted"/>
<dbReference type="EMBL" id="VJXW01000007">
    <property type="protein sequence ID" value="TRW26234.1"/>
    <property type="molecule type" value="Genomic_DNA"/>
</dbReference>
<dbReference type="AlphaFoldDB" id="A0A552V6Y1"/>
<accession>A0A552V6Y1</accession>
<dbReference type="RefSeq" id="WP_144398163.1">
    <property type="nucleotide sequence ID" value="NZ_VJXW01000007.1"/>
</dbReference>
<dbReference type="Proteomes" id="UP000319424">
    <property type="component" value="Unassembled WGS sequence"/>
</dbReference>
<comment type="caution">
    <text evidence="1">The sequence shown here is derived from an EMBL/GenBank/DDBJ whole genome shotgun (WGS) entry which is preliminary data.</text>
</comment>
<sequence>MSKIVEMIAKDEEIKEIKKQWFDIDAKSWMPFNYDEYGGIEDYKEKLKKGFEKLKKEKLIVD</sequence>
<protein>
    <submittedName>
        <fullName evidence="1">Uncharacterized protein</fullName>
    </submittedName>
</protein>
<organism evidence="1 2">
    <name type="scientific">Criibacterium bergeronii</name>
    <dbReference type="NCBI Taxonomy" id="1871336"/>
    <lineage>
        <taxon>Bacteria</taxon>
        <taxon>Bacillati</taxon>
        <taxon>Bacillota</taxon>
        <taxon>Clostridia</taxon>
        <taxon>Peptostreptococcales</taxon>
        <taxon>Filifactoraceae</taxon>
        <taxon>Criibacterium</taxon>
    </lineage>
</organism>
<evidence type="ECO:0000313" key="1">
    <source>
        <dbReference type="EMBL" id="TRW26234.1"/>
    </source>
</evidence>